<evidence type="ECO:0000313" key="3">
    <source>
        <dbReference type="Proteomes" id="UP001345219"/>
    </source>
</evidence>
<dbReference type="Proteomes" id="UP001345219">
    <property type="component" value="Chromosome 13"/>
</dbReference>
<dbReference type="PANTHER" id="PTHR47294:SF6">
    <property type="entry name" value="HMA DOMAIN-CONTAINING PROTEIN"/>
    <property type="match status" value="1"/>
</dbReference>
<keyword evidence="1" id="KW-0472">Membrane</keyword>
<gene>
    <name evidence="2" type="ORF">SAY87_015997</name>
</gene>
<keyword evidence="1" id="KW-0812">Transmembrane</keyword>
<dbReference type="EMBL" id="JAXIOK010000001">
    <property type="protein sequence ID" value="KAK4779891.1"/>
    <property type="molecule type" value="Genomic_DNA"/>
</dbReference>
<feature type="transmembrane region" description="Helical" evidence="1">
    <location>
        <begin position="61"/>
        <end position="78"/>
    </location>
</feature>
<protein>
    <recommendedName>
        <fullName evidence="4">HMA domain-containing protein</fullName>
    </recommendedName>
</protein>
<keyword evidence="1" id="KW-1133">Transmembrane helix</keyword>
<name>A0AAN7L625_9MYRT</name>
<comment type="caution">
    <text evidence="2">The sequence shown here is derived from an EMBL/GenBank/DDBJ whole genome shotgun (WGS) entry which is preliminary data.</text>
</comment>
<dbReference type="PANTHER" id="PTHR47294">
    <property type="entry name" value="OS08G0431150 PROTEIN"/>
    <property type="match status" value="1"/>
</dbReference>
<evidence type="ECO:0000256" key="1">
    <source>
        <dbReference type="SAM" id="Phobius"/>
    </source>
</evidence>
<dbReference type="AlphaFoldDB" id="A0AAN7L625"/>
<evidence type="ECO:0008006" key="4">
    <source>
        <dbReference type="Google" id="ProtNLM"/>
    </source>
</evidence>
<accession>A0AAN7L625</accession>
<evidence type="ECO:0000313" key="2">
    <source>
        <dbReference type="EMBL" id="KAK4779891.1"/>
    </source>
</evidence>
<proteinExistence type="predicted"/>
<reference evidence="2 3" key="1">
    <citation type="journal article" date="2023" name="Hortic Res">
        <title>Pangenome of water caltrop reveals structural variations and asymmetric subgenome divergence after allopolyploidization.</title>
        <authorList>
            <person name="Zhang X."/>
            <person name="Chen Y."/>
            <person name="Wang L."/>
            <person name="Yuan Y."/>
            <person name="Fang M."/>
            <person name="Shi L."/>
            <person name="Lu R."/>
            <person name="Comes H.P."/>
            <person name="Ma Y."/>
            <person name="Chen Y."/>
            <person name="Huang G."/>
            <person name="Zhou Y."/>
            <person name="Zheng Z."/>
            <person name="Qiu Y."/>
        </authorList>
    </citation>
    <scope>NUCLEOTIDE SEQUENCE [LARGE SCALE GENOMIC DNA]</scope>
    <source>
        <tissue evidence="2">Roots</tissue>
    </source>
</reference>
<keyword evidence="3" id="KW-1185">Reference proteome</keyword>
<sequence length="209" mass="22905">MSSCAIIFHLHCSSAKLPCRVLSILNKDSLVRFSSAERKHHRKGGSALSATSRRVGSHSSYVLLLLPATIICLLLFLLSKGKSIASSGLDCMNDRKQSVEVVISSKDMPVQNGALCTLASLESLSMPPMQEVVLSADIGCVQCRKRIADVISRMNEVETITVSVREKMVTLSCRYSYPAKATPPKQQLPAIHRKPFSKIAIIKKILRGR</sequence>
<organism evidence="2 3">
    <name type="scientific">Trapa incisa</name>
    <dbReference type="NCBI Taxonomy" id="236973"/>
    <lineage>
        <taxon>Eukaryota</taxon>
        <taxon>Viridiplantae</taxon>
        <taxon>Streptophyta</taxon>
        <taxon>Embryophyta</taxon>
        <taxon>Tracheophyta</taxon>
        <taxon>Spermatophyta</taxon>
        <taxon>Magnoliopsida</taxon>
        <taxon>eudicotyledons</taxon>
        <taxon>Gunneridae</taxon>
        <taxon>Pentapetalae</taxon>
        <taxon>rosids</taxon>
        <taxon>malvids</taxon>
        <taxon>Myrtales</taxon>
        <taxon>Lythraceae</taxon>
        <taxon>Trapa</taxon>
    </lineage>
</organism>